<dbReference type="PROSITE" id="PS50910">
    <property type="entry name" value="HEPN"/>
    <property type="match status" value="1"/>
</dbReference>
<dbReference type="AlphaFoldDB" id="X1B4V8"/>
<feature type="domain" description="HEPN" evidence="1">
    <location>
        <begin position="18"/>
        <end position="124"/>
    </location>
</feature>
<accession>X1B4V8</accession>
<dbReference type="Gene3D" id="1.20.120.330">
    <property type="entry name" value="Nucleotidyltransferases domain 2"/>
    <property type="match status" value="1"/>
</dbReference>
<gene>
    <name evidence="2" type="ORF">S01H4_20750</name>
</gene>
<organism evidence="2">
    <name type="scientific">marine sediment metagenome</name>
    <dbReference type="NCBI Taxonomy" id="412755"/>
    <lineage>
        <taxon>unclassified sequences</taxon>
        <taxon>metagenomes</taxon>
        <taxon>ecological metagenomes</taxon>
    </lineage>
</organism>
<dbReference type="SMART" id="SM00748">
    <property type="entry name" value="HEPN"/>
    <property type="match status" value="1"/>
</dbReference>
<name>X1B4V8_9ZZZZ</name>
<dbReference type="InterPro" id="IPR007842">
    <property type="entry name" value="HEPN_dom"/>
</dbReference>
<dbReference type="EMBL" id="BART01009352">
    <property type="protein sequence ID" value="GAG67041.1"/>
    <property type="molecule type" value="Genomic_DNA"/>
</dbReference>
<evidence type="ECO:0000259" key="1">
    <source>
        <dbReference type="PROSITE" id="PS50910"/>
    </source>
</evidence>
<dbReference type="Pfam" id="PF05168">
    <property type="entry name" value="HEPN"/>
    <property type="match status" value="1"/>
</dbReference>
<protein>
    <recommendedName>
        <fullName evidence="1">HEPN domain-containing protein</fullName>
    </recommendedName>
</protein>
<evidence type="ECO:0000313" key="2">
    <source>
        <dbReference type="EMBL" id="GAG67041.1"/>
    </source>
</evidence>
<reference evidence="2" key="1">
    <citation type="journal article" date="2014" name="Front. Microbiol.">
        <title>High frequency of phylogenetically diverse reductive dehalogenase-homologous genes in deep subseafloor sedimentary metagenomes.</title>
        <authorList>
            <person name="Kawai M."/>
            <person name="Futagami T."/>
            <person name="Toyoda A."/>
            <person name="Takaki Y."/>
            <person name="Nishi S."/>
            <person name="Hori S."/>
            <person name="Arai W."/>
            <person name="Tsubouchi T."/>
            <person name="Morono Y."/>
            <person name="Uchiyama I."/>
            <person name="Ito T."/>
            <person name="Fujiyama A."/>
            <person name="Inagaki F."/>
            <person name="Takami H."/>
        </authorList>
    </citation>
    <scope>NUCLEOTIDE SEQUENCE</scope>
    <source>
        <strain evidence="2">Expedition CK06-06</strain>
    </source>
</reference>
<comment type="caution">
    <text evidence="2">The sequence shown here is derived from an EMBL/GenBank/DDBJ whole genome shotgun (WGS) entry which is preliminary data.</text>
</comment>
<sequence>MIDKDSNIDVEKIVKHWIDTSEEDFKTMLSLFESKSYNWALFLGHISVEKLLKALYVKIHSEHAPFTHNLYRLAEYCNVELTDEKSDWLDKVTSFNLNVRYDDYKNEFYNQCTLEFTKYWIEKIKLLRIWISQML</sequence>
<proteinExistence type="predicted"/>
<dbReference type="SUPFAM" id="SSF81593">
    <property type="entry name" value="Nucleotidyltransferase substrate binding subunit/domain"/>
    <property type="match status" value="1"/>
</dbReference>